<dbReference type="InterPro" id="IPR036388">
    <property type="entry name" value="WH-like_DNA-bd_sf"/>
</dbReference>
<dbReference type="InterPro" id="IPR029016">
    <property type="entry name" value="GAF-like_dom_sf"/>
</dbReference>
<feature type="region of interest" description="Disordered" evidence="4">
    <location>
        <begin position="1"/>
        <end position="23"/>
    </location>
</feature>
<evidence type="ECO:0000256" key="4">
    <source>
        <dbReference type="SAM" id="MobiDB-lite"/>
    </source>
</evidence>
<evidence type="ECO:0000256" key="1">
    <source>
        <dbReference type="ARBA" id="ARBA00023015"/>
    </source>
</evidence>
<keyword evidence="1" id="KW-0805">Transcription regulation</keyword>
<keyword evidence="3" id="KW-0804">Transcription</keyword>
<gene>
    <name evidence="6" type="ORF">FB559_2695</name>
</gene>
<evidence type="ECO:0000313" key="7">
    <source>
        <dbReference type="Proteomes" id="UP000316096"/>
    </source>
</evidence>
<evidence type="ECO:0000259" key="5">
    <source>
        <dbReference type="PROSITE" id="PS50043"/>
    </source>
</evidence>
<dbReference type="Gene3D" id="1.10.10.10">
    <property type="entry name" value="Winged helix-like DNA-binding domain superfamily/Winged helix DNA-binding domain"/>
    <property type="match status" value="1"/>
</dbReference>
<reference evidence="6 7" key="1">
    <citation type="submission" date="2019-06" db="EMBL/GenBank/DDBJ databases">
        <title>Sequencing the genomes of 1000 actinobacteria strains.</title>
        <authorList>
            <person name="Klenk H.-P."/>
        </authorList>
    </citation>
    <scope>NUCLEOTIDE SEQUENCE [LARGE SCALE GENOMIC DNA]</scope>
    <source>
        <strain evidence="6 7">DSM 102200</strain>
    </source>
</reference>
<dbReference type="GO" id="GO:0006355">
    <property type="term" value="P:regulation of DNA-templated transcription"/>
    <property type="evidence" value="ECO:0007669"/>
    <property type="project" value="InterPro"/>
</dbReference>
<evidence type="ECO:0000256" key="2">
    <source>
        <dbReference type="ARBA" id="ARBA00023125"/>
    </source>
</evidence>
<dbReference type="InterPro" id="IPR000792">
    <property type="entry name" value="Tscrpt_reg_LuxR_C"/>
</dbReference>
<dbReference type="OrthoDB" id="9815744at2"/>
<dbReference type="SMART" id="SM00421">
    <property type="entry name" value="HTH_LUXR"/>
    <property type="match status" value="1"/>
</dbReference>
<dbReference type="PRINTS" id="PR00038">
    <property type="entry name" value="HTHLUXR"/>
</dbReference>
<protein>
    <submittedName>
        <fullName evidence="6">DNA-binding CsgD family transcriptional regulator</fullName>
    </submittedName>
</protein>
<feature type="compositionally biased region" description="Low complexity" evidence="4">
    <location>
        <begin position="9"/>
        <end position="19"/>
    </location>
</feature>
<dbReference type="Proteomes" id="UP000316096">
    <property type="component" value="Unassembled WGS sequence"/>
</dbReference>
<dbReference type="Pfam" id="PF00196">
    <property type="entry name" value="GerE"/>
    <property type="match status" value="1"/>
</dbReference>
<dbReference type="PANTHER" id="PTHR44688">
    <property type="entry name" value="DNA-BINDING TRANSCRIPTIONAL ACTIVATOR DEVR_DOSR"/>
    <property type="match status" value="1"/>
</dbReference>
<dbReference type="RefSeq" id="WP_141955893.1">
    <property type="nucleotide sequence ID" value="NZ_VFOZ01000001.1"/>
</dbReference>
<keyword evidence="2 6" id="KW-0238">DNA-binding</keyword>
<evidence type="ECO:0000256" key="3">
    <source>
        <dbReference type="ARBA" id="ARBA00023163"/>
    </source>
</evidence>
<organism evidence="6 7">
    <name type="scientific">Actinoallomurus bryophytorum</name>
    <dbReference type="NCBI Taxonomy" id="1490222"/>
    <lineage>
        <taxon>Bacteria</taxon>
        <taxon>Bacillati</taxon>
        <taxon>Actinomycetota</taxon>
        <taxon>Actinomycetes</taxon>
        <taxon>Streptosporangiales</taxon>
        <taxon>Thermomonosporaceae</taxon>
        <taxon>Actinoallomurus</taxon>
    </lineage>
</organism>
<dbReference type="SUPFAM" id="SSF55781">
    <property type="entry name" value="GAF domain-like"/>
    <property type="match status" value="1"/>
</dbReference>
<name>A0A543CJB1_9ACTN</name>
<dbReference type="PANTHER" id="PTHR44688:SF16">
    <property type="entry name" value="DNA-BINDING TRANSCRIPTIONAL ACTIVATOR DEVR_DOSR"/>
    <property type="match status" value="1"/>
</dbReference>
<dbReference type="GO" id="GO:0003677">
    <property type="term" value="F:DNA binding"/>
    <property type="evidence" value="ECO:0007669"/>
    <property type="project" value="UniProtKB-KW"/>
</dbReference>
<keyword evidence="7" id="KW-1185">Reference proteome</keyword>
<feature type="domain" description="HTH luxR-type" evidence="5">
    <location>
        <begin position="278"/>
        <end position="341"/>
    </location>
</feature>
<comment type="caution">
    <text evidence="6">The sequence shown here is derived from an EMBL/GenBank/DDBJ whole genome shotgun (WGS) entry which is preliminary data.</text>
</comment>
<proteinExistence type="predicted"/>
<dbReference type="AlphaFoldDB" id="A0A543CJB1"/>
<sequence length="341" mass="36505">MVTALESVARTAPQAAAQADTLPELGGELSRQLHRLVPHDGHMLSGTDPVTGAGCFLTEHNGYGCDHYRRVKADGLLSRGPSGQVARRPLVAVLGAGVPAPPGSAPLLDLMAGEGWGGEMRLALVDRGVLWGTLTLLRERGRPAFTPADIQSAQRIVAPLALSLRRYVTRATPHPVRGTMPPGVLIVDEADTITSVTPTGRDWLRVCFPNLALDNDDDLSITLWNFASAARRKNGAVLSRIPTSHGWVALEAQHLAGTRRGEVAVTVQPATAGQLLPAVTAWYGITPRERTVIDQVLEGRSGKQISRSLNLSPHTTNDHLKAIYRKIQVSGRSELTAALSR</sequence>
<dbReference type="SUPFAM" id="SSF46894">
    <property type="entry name" value="C-terminal effector domain of the bipartite response regulators"/>
    <property type="match status" value="1"/>
</dbReference>
<dbReference type="PROSITE" id="PS50043">
    <property type="entry name" value="HTH_LUXR_2"/>
    <property type="match status" value="1"/>
</dbReference>
<evidence type="ECO:0000313" key="6">
    <source>
        <dbReference type="EMBL" id="TQL97120.1"/>
    </source>
</evidence>
<dbReference type="Gene3D" id="3.30.450.40">
    <property type="match status" value="1"/>
</dbReference>
<dbReference type="CDD" id="cd06170">
    <property type="entry name" value="LuxR_C_like"/>
    <property type="match status" value="1"/>
</dbReference>
<accession>A0A543CJB1</accession>
<dbReference type="EMBL" id="VFOZ01000001">
    <property type="protein sequence ID" value="TQL97120.1"/>
    <property type="molecule type" value="Genomic_DNA"/>
</dbReference>
<dbReference type="InterPro" id="IPR016032">
    <property type="entry name" value="Sig_transdc_resp-reg_C-effctor"/>
</dbReference>